<keyword evidence="1" id="KW-0732">Signal</keyword>
<dbReference type="RefSeq" id="WP_147390014.1">
    <property type="nucleotide sequence ID" value="NZ_AQHF01000024.1"/>
</dbReference>
<evidence type="ECO:0000313" key="4">
    <source>
        <dbReference type="Proteomes" id="UP000660708"/>
    </source>
</evidence>
<dbReference type="Pfam" id="PF02627">
    <property type="entry name" value="CMD"/>
    <property type="match status" value="1"/>
</dbReference>
<dbReference type="PANTHER" id="PTHR33570">
    <property type="entry name" value="4-CARBOXYMUCONOLACTONE DECARBOXYLASE FAMILY PROTEIN"/>
    <property type="match status" value="1"/>
</dbReference>
<dbReference type="SUPFAM" id="SSF69118">
    <property type="entry name" value="AhpD-like"/>
    <property type="match status" value="1"/>
</dbReference>
<dbReference type="InterPro" id="IPR029032">
    <property type="entry name" value="AhpD-like"/>
</dbReference>
<keyword evidence="4" id="KW-1185">Reference proteome</keyword>
<dbReference type="EMBL" id="AQHF01000024">
    <property type="protein sequence ID" value="MBE0346676.1"/>
    <property type="molecule type" value="Genomic_DNA"/>
</dbReference>
<dbReference type="PANTHER" id="PTHR33570:SF10">
    <property type="entry name" value="GAMMA-CARBOXYMUCONOLACTONE DECARBOXYLASE"/>
    <property type="match status" value="1"/>
</dbReference>
<dbReference type="GO" id="GO:0051920">
    <property type="term" value="F:peroxiredoxin activity"/>
    <property type="evidence" value="ECO:0007669"/>
    <property type="project" value="InterPro"/>
</dbReference>
<organism evidence="3 4">
    <name type="scientific">Pseudoalteromonas peptidolytica F12-50-A1</name>
    <dbReference type="NCBI Taxonomy" id="1315280"/>
    <lineage>
        <taxon>Bacteria</taxon>
        <taxon>Pseudomonadati</taxon>
        <taxon>Pseudomonadota</taxon>
        <taxon>Gammaproteobacteria</taxon>
        <taxon>Alteromonadales</taxon>
        <taxon>Pseudoalteromonadaceae</taxon>
        <taxon>Pseudoalteromonas</taxon>
    </lineage>
</organism>
<protein>
    <submittedName>
        <fullName evidence="3">4-carboxymuconolactone decarboxylase</fullName>
    </submittedName>
</protein>
<dbReference type="InterPro" id="IPR052512">
    <property type="entry name" value="4CMD/NDH-1_regulator"/>
</dbReference>
<gene>
    <name evidence="3" type="primary">pcaC</name>
    <name evidence="3" type="ORF">PPEP_a2772</name>
</gene>
<accession>A0A8I0MWM3</accession>
<name>A0A8I0MWM3_9GAMM</name>
<evidence type="ECO:0000259" key="2">
    <source>
        <dbReference type="Pfam" id="PF02627"/>
    </source>
</evidence>
<feature type="domain" description="Carboxymuconolactone decarboxylase-like" evidence="2">
    <location>
        <begin position="162"/>
        <end position="237"/>
    </location>
</feature>
<evidence type="ECO:0000256" key="1">
    <source>
        <dbReference type="SAM" id="SignalP"/>
    </source>
</evidence>
<dbReference type="AlphaFoldDB" id="A0A8I0MWM3"/>
<evidence type="ECO:0000313" key="3">
    <source>
        <dbReference type="EMBL" id="MBE0346676.1"/>
    </source>
</evidence>
<reference evidence="3 4" key="1">
    <citation type="submission" date="2015-06" db="EMBL/GenBank/DDBJ databases">
        <title>Genome sequence of Pseudoalteromonas peptidolytica.</title>
        <authorList>
            <person name="Xie B.-B."/>
            <person name="Rong J.-C."/>
            <person name="Qin Q.-L."/>
            <person name="Zhang Y.-Z."/>
        </authorList>
    </citation>
    <scope>NUCLEOTIDE SEQUENCE [LARGE SCALE GENOMIC DNA]</scope>
    <source>
        <strain evidence="3 4">F12-50-A1</strain>
    </source>
</reference>
<dbReference type="Gene3D" id="1.20.1290.10">
    <property type="entry name" value="AhpD-like"/>
    <property type="match status" value="1"/>
</dbReference>
<dbReference type="Proteomes" id="UP000660708">
    <property type="component" value="Unassembled WGS sequence"/>
</dbReference>
<feature type="chain" id="PRO_5034593360" evidence="1">
    <location>
        <begin position="21"/>
        <end position="249"/>
    </location>
</feature>
<dbReference type="InterPro" id="IPR003779">
    <property type="entry name" value="CMD-like"/>
</dbReference>
<feature type="signal peptide" evidence="1">
    <location>
        <begin position="1"/>
        <end position="20"/>
    </location>
</feature>
<proteinExistence type="predicted"/>
<comment type="caution">
    <text evidence="3">The sequence shown here is derived from an EMBL/GenBank/DDBJ whole genome shotgun (WGS) entry which is preliminary data.</text>
</comment>
<sequence>MFKKILAISLLITSISSSHATEGNFSITKFRAERDIKKVLTLTQRQQAIVKISALSALELTEALQQVVATSLEKKFIGQQDVVLILTQLTSYYGFPRAEKSIDALASSIDKHLSFTLPPDTSKARYKKGVEEYTKLDNNGYQTIITAFKPMSVGLTDTTYQLFGDAFGIPGLTIKERQLATISALAALGTARPQLQYHLGTSIQVGLTKAEIMDMVIYMQFLAGMPAAYNAALAAKEVFAAKSENPYTD</sequence>